<evidence type="ECO:0000256" key="1">
    <source>
        <dbReference type="SAM" id="SignalP"/>
    </source>
</evidence>
<organism evidence="2 3">
    <name type="scientific">Rohdeia mirabilis</name>
    <dbReference type="NCBI Taxonomy" id="2528008"/>
    <lineage>
        <taxon>Bacteria</taxon>
        <taxon>Pseudomonadati</taxon>
        <taxon>Planctomycetota</taxon>
        <taxon>Planctomycetia</taxon>
        <taxon>Planctomycetia incertae sedis</taxon>
        <taxon>Rohdeia</taxon>
    </lineage>
</organism>
<evidence type="ECO:0000313" key="2">
    <source>
        <dbReference type="EMBL" id="QDU83415.1"/>
    </source>
</evidence>
<accession>A0A518CW16</accession>
<evidence type="ECO:0000313" key="3">
    <source>
        <dbReference type="Proteomes" id="UP000319342"/>
    </source>
</evidence>
<feature type="signal peptide" evidence="1">
    <location>
        <begin position="1"/>
        <end position="30"/>
    </location>
</feature>
<name>A0A518CW16_9BACT</name>
<protein>
    <recommendedName>
        <fullName evidence="4">Lipoprotein</fullName>
    </recommendedName>
</protein>
<feature type="chain" id="PRO_5021773057" description="Lipoprotein" evidence="1">
    <location>
        <begin position="31"/>
        <end position="774"/>
    </location>
</feature>
<keyword evidence="3" id="KW-1185">Reference proteome</keyword>
<dbReference type="OrthoDB" id="9943762at2"/>
<proteinExistence type="predicted"/>
<dbReference type="AlphaFoldDB" id="A0A518CW16"/>
<reference evidence="2 3" key="1">
    <citation type="submission" date="2019-02" db="EMBL/GenBank/DDBJ databases">
        <title>Deep-cultivation of Planctomycetes and their phenomic and genomic characterization uncovers novel biology.</title>
        <authorList>
            <person name="Wiegand S."/>
            <person name="Jogler M."/>
            <person name="Boedeker C."/>
            <person name="Pinto D."/>
            <person name="Vollmers J."/>
            <person name="Rivas-Marin E."/>
            <person name="Kohn T."/>
            <person name="Peeters S.H."/>
            <person name="Heuer A."/>
            <person name="Rast P."/>
            <person name="Oberbeckmann S."/>
            <person name="Bunk B."/>
            <person name="Jeske O."/>
            <person name="Meyerdierks A."/>
            <person name="Storesund J.E."/>
            <person name="Kallscheuer N."/>
            <person name="Luecker S."/>
            <person name="Lage O.M."/>
            <person name="Pohl T."/>
            <person name="Merkel B.J."/>
            <person name="Hornburger P."/>
            <person name="Mueller R.-W."/>
            <person name="Bruemmer F."/>
            <person name="Labrenz M."/>
            <person name="Spormann A.M."/>
            <person name="Op den Camp H."/>
            <person name="Overmann J."/>
            <person name="Amann R."/>
            <person name="Jetten M.S.M."/>
            <person name="Mascher T."/>
            <person name="Medema M.H."/>
            <person name="Devos D.P."/>
            <person name="Kaster A.-K."/>
            <person name="Ovreas L."/>
            <person name="Rohde M."/>
            <person name="Galperin M.Y."/>
            <person name="Jogler C."/>
        </authorList>
    </citation>
    <scope>NUCLEOTIDE SEQUENCE [LARGE SCALE GENOMIC DNA]</scope>
    <source>
        <strain evidence="2 3">Pla163</strain>
    </source>
</reference>
<keyword evidence="1" id="KW-0732">Signal</keyword>
<dbReference type="RefSeq" id="WP_145183059.1">
    <property type="nucleotide sequence ID" value="NZ_CP036290.1"/>
</dbReference>
<gene>
    <name evidence="2" type="ORF">Pla163_05140</name>
</gene>
<dbReference type="EMBL" id="CP036290">
    <property type="protein sequence ID" value="QDU83415.1"/>
    <property type="molecule type" value="Genomic_DNA"/>
</dbReference>
<dbReference type="Proteomes" id="UP000319342">
    <property type="component" value="Chromosome"/>
</dbReference>
<sequence length="774" mass="83527" precursor="true">MLSPSTPHRFQRRGRLAATVLACTAMLPLAACSGGGGGGGGGSITVPVTVATIADHWNLEREGICDGTTFELDAYPLEIRNNFGVLEVRLRSGDKVFAFPVFVDGRTLRLIGSAQYGSETWTMASSGLEVSLDGNTIEGELEYVRSSDGCTVIDQVRAYRQDGTGEVPFVGRWSVNTVVQAPPGAPTCDGVGIADQSTYLISPRRQGAYSLWDLERELRFDLAAQGDRLVVSGQSFELDGLHTPLPSSDLEFDAAQQRIDGMLDTVVESTSSTCYRRLAFAAQRPTTGWRWIPILKDVEGAQRLMLLGLVQSEARDTGIVLDNMAVRLDPSLLSEYAGVARSTVTDEPVLGLRRRASSLYYAHQGTLWSLDLRIRTDGAGTELLPVPVDLGIPVAADPGLRVYSSEGPIEAALAYRAPDGRYDAVLVGADGSIQPSQATPYHFEPIGVTTDPSTGAVDAVLMRTGSTGRVHRVGPNTNQYLLALAPTVLTCENGSAYAQADVDDGGWVGWYDSRDGTSEVIGSYPGPLGAVDENQLYYFQPDLGTPGRFRVQRRTLDDIHEAMTASVDHLAGDSVFDEAAIVVTENFVVFQFSIGPGGRRIQVVPKNQLNSIPYDLAFNFELFDLRADVVAVMDDTLFVQFPGIDTLYAYDAAAGVRHQIPGTRYLAEIRPTLLGPDDRYDPEALVLQKNEVTIQLLFSGFDSTDPAAAPQDLITLLDSKDPRIVMYGDLLVGALGYSPPGMDGTRIIVNQTIVGGGIGFPAEFQDDQVDLPIR</sequence>
<evidence type="ECO:0008006" key="4">
    <source>
        <dbReference type="Google" id="ProtNLM"/>
    </source>
</evidence>